<evidence type="ECO:0000256" key="1">
    <source>
        <dbReference type="SAM" id="SignalP"/>
    </source>
</evidence>
<keyword evidence="4" id="KW-1185">Reference proteome</keyword>
<dbReference type="Proteomes" id="UP001207930">
    <property type="component" value="Unassembled WGS sequence"/>
</dbReference>
<dbReference type="Pfam" id="PF00768">
    <property type="entry name" value="Peptidase_S11"/>
    <property type="match status" value="1"/>
</dbReference>
<dbReference type="PANTHER" id="PTHR21581:SF33">
    <property type="entry name" value="D-ALANYL-D-ALANINE CARBOXYPEPTIDASE DACB"/>
    <property type="match status" value="1"/>
</dbReference>
<evidence type="ECO:0000313" key="3">
    <source>
        <dbReference type="EMBL" id="MCW1883229.1"/>
    </source>
</evidence>
<sequence length="317" mass="33809">MKRALLVLVATLSAAVSYAQQGEAFMVVEAHSGKVISAANSVVKRPVASLNKIATGVIVVDWADATGTDLSKVEATVPASVQGIGGPNQMALQPGDRITLRDALYAALLGSDNYAAMTVADHVGRQMLRARGRSGDGIGAFVTEMNELGKAIHLTKTRFASPHGLDTQKNGGFSTAADVAKLSIYAMRKPGFTFITRQKDRQVTVHGPSGPRTFNVKNTNELIGEPGILGVKTGTTNAAGPCVSVASDRDPLVRQKPDGEKAVTPRRLIVVVLNNPDRFNRARGLLRQGWSSYDRWVAAGAPVQDREKEILHVPNPR</sequence>
<dbReference type="SUPFAM" id="SSF56601">
    <property type="entry name" value="beta-lactamase/transpeptidase-like"/>
    <property type="match status" value="1"/>
</dbReference>
<feature type="chain" id="PRO_5045803070" evidence="1">
    <location>
        <begin position="20"/>
        <end position="317"/>
    </location>
</feature>
<feature type="signal peptide" evidence="1">
    <location>
        <begin position="1"/>
        <end position="19"/>
    </location>
</feature>
<dbReference type="Gene3D" id="3.40.710.10">
    <property type="entry name" value="DD-peptidase/beta-lactamase superfamily"/>
    <property type="match status" value="1"/>
</dbReference>
<organism evidence="3 4">
    <name type="scientific">Luteolibacter flavescens</name>
    <dbReference type="NCBI Taxonomy" id="1859460"/>
    <lineage>
        <taxon>Bacteria</taxon>
        <taxon>Pseudomonadati</taxon>
        <taxon>Verrucomicrobiota</taxon>
        <taxon>Verrucomicrobiia</taxon>
        <taxon>Verrucomicrobiales</taxon>
        <taxon>Verrucomicrobiaceae</taxon>
        <taxon>Luteolibacter</taxon>
    </lineage>
</organism>
<name>A0ABT3FIP8_9BACT</name>
<dbReference type="InterPro" id="IPR012338">
    <property type="entry name" value="Beta-lactam/transpept-like"/>
</dbReference>
<dbReference type="EMBL" id="JAPDDS010000001">
    <property type="protein sequence ID" value="MCW1883229.1"/>
    <property type="molecule type" value="Genomic_DNA"/>
</dbReference>
<comment type="caution">
    <text evidence="3">The sequence shown here is derived from an EMBL/GenBank/DDBJ whole genome shotgun (WGS) entry which is preliminary data.</text>
</comment>
<evidence type="ECO:0000259" key="2">
    <source>
        <dbReference type="Pfam" id="PF00768"/>
    </source>
</evidence>
<dbReference type="RefSeq" id="WP_264499191.1">
    <property type="nucleotide sequence ID" value="NZ_JAPDDS010000001.1"/>
</dbReference>
<keyword evidence="3" id="KW-0378">Hydrolase</keyword>
<evidence type="ECO:0000313" key="4">
    <source>
        <dbReference type="Proteomes" id="UP001207930"/>
    </source>
</evidence>
<dbReference type="PANTHER" id="PTHR21581">
    <property type="entry name" value="D-ALANYL-D-ALANINE CARBOXYPEPTIDASE"/>
    <property type="match status" value="1"/>
</dbReference>
<reference evidence="3 4" key="1">
    <citation type="submission" date="2022-10" db="EMBL/GenBank/DDBJ databases">
        <title>Luteolibacter flavescens strain MCCC 1K03193, whole genome shotgun sequencing project.</title>
        <authorList>
            <person name="Zhao G."/>
            <person name="Shen L."/>
        </authorList>
    </citation>
    <scope>NUCLEOTIDE SEQUENCE [LARGE SCALE GENOMIC DNA]</scope>
    <source>
        <strain evidence="3 4">MCCC 1K03193</strain>
    </source>
</reference>
<protein>
    <submittedName>
        <fullName evidence="3">Serine hydrolase</fullName>
    </submittedName>
</protein>
<gene>
    <name evidence="3" type="ORF">OKA04_00710</name>
</gene>
<accession>A0ABT3FIP8</accession>
<keyword evidence="1" id="KW-0732">Signal</keyword>
<feature type="domain" description="Peptidase S11 D-alanyl-D-alanine carboxypeptidase A N-terminal" evidence="2">
    <location>
        <begin position="21"/>
        <end position="244"/>
    </location>
</feature>
<proteinExistence type="predicted"/>
<dbReference type="GO" id="GO:0016787">
    <property type="term" value="F:hydrolase activity"/>
    <property type="evidence" value="ECO:0007669"/>
    <property type="project" value="UniProtKB-KW"/>
</dbReference>
<dbReference type="InterPro" id="IPR001967">
    <property type="entry name" value="Peptidase_S11_N"/>
</dbReference>